<dbReference type="GO" id="GO:0004114">
    <property type="term" value="F:3',5'-cyclic-nucleotide phosphodiesterase activity"/>
    <property type="evidence" value="ECO:0007669"/>
    <property type="project" value="InterPro"/>
</dbReference>
<dbReference type="EC" id="3.1.4.-" evidence="8"/>
<feature type="compositionally biased region" description="Acidic residues" evidence="9">
    <location>
        <begin position="758"/>
        <end position="785"/>
    </location>
</feature>
<dbReference type="PROSITE" id="PS00126">
    <property type="entry name" value="PDEASE_I_1"/>
    <property type="match status" value="1"/>
</dbReference>
<dbReference type="OrthoDB" id="295473at2759"/>
<keyword evidence="4 8" id="KW-0378">Hydrolase</keyword>
<name>A0A9N9XLE4_PHYSR</name>
<comment type="similarity">
    <text evidence="1 8">Belongs to the cyclic nucleotide phosphodiesterase family.</text>
</comment>
<dbReference type="InterPro" id="IPR002073">
    <property type="entry name" value="PDEase_catalytic_dom"/>
</dbReference>
<evidence type="ECO:0000256" key="4">
    <source>
        <dbReference type="ARBA" id="ARBA00022801"/>
    </source>
</evidence>
<dbReference type="PRINTS" id="PR00387">
    <property type="entry name" value="PDIESTERASE1"/>
</dbReference>
<evidence type="ECO:0000256" key="6">
    <source>
        <dbReference type="PIRSR" id="PIRSR623088-2"/>
    </source>
</evidence>
<evidence type="ECO:0000256" key="8">
    <source>
        <dbReference type="RuleBase" id="RU363067"/>
    </source>
</evidence>
<dbReference type="SMART" id="SM00065">
    <property type="entry name" value="GAF"/>
    <property type="match status" value="1"/>
</dbReference>
<dbReference type="PROSITE" id="PS51845">
    <property type="entry name" value="PDEASE_I_2"/>
    <property type="match status" value="1"/>
</dbReference>
<evidence type="ECO:0000313" key="12">
    <source>
        <dbReference type="Proteomes" id="UP001153712"/>
    </source>
</evidence>
<evidence type="ECO:0000256" key="1">
    <source>
        <dbReference type="ARBA" id="ARBA00007648"/>
    </source>
</evidence>
<proteinExistence type="inferred from homology"/>
<comment type="cofactor">
    <cofactor evidence="8">
        <name>a divalent metal cation</name>
        <dbReference type="ChEBI" id="CHEBI:60240"/>
    </cofactor>
    <text evidence="8">Binds 2 divalent metal cations per subunit. Site 1 may preferentially bind zinc ions, while site 2 has a preference for magnesium and/or manganese ions.</text>
</comment>
<feature type="binding site" evidence="6">
    <location>
        <begin position="476"/>
        <end position="480"/>
    </location>
    <ligand>
        <name>AMP</name>
        <dbReference type="ChEBI" id="CHEBI:456215"/>
    </ligand>
</feature>
<dbReference type="AlphaFoldDB" id="A0A9N9XLE4"/>
<dbReference type="InterPro" id="IPR003607">
    <property type="entry name" value="HD/PDEase_dom"/>
</dbReference>
<organism evidence="11 12">
    <name type="scientific">Phyllotreta striolata</name>
    <name type="common">Striped flea beetle</name>
    <name type="synonym">Crioceris striolata</name>
    <dbReference type="NCBI Taxonomy" id="444603"/>
    <lineage>
        <taxon>Eukaryota</taxon>
        <taxon>Metazoa</taxon>
        <taxon>Ecdysozoa</taxon>
        <taxon>Arthropoda</taxon>
        <taxon>Hexapoda</taxon>
        <taxon>Insecta</taxon>
        <taxon>Pterygota</taxon>
        <taxon>Neoptera</taxon>
        <taxon>Endopterygota</taxon>
        <taxon>Coleoptera</taxon>
        <taxon>Polyphaga</taxon>
        <taxon>Cucujiformia</taxon>
        <taxon>Chrysomeloidea</taxon>
        <taxon>Chrysomelidae</taxon>
        <taxon>Galerucinae</taxon>
        <taxon>Alticini</taxon>
        <taxon>Phyllotreta</taxon>
    </lineage>
</organism>
<dbReference type="SMART" id="SM00471">
    <property type="entry name" value="HDc"/>
    <property type="match status" value="1"/>
</dbReference>
<evidence type="ECO:0000256" key="2">
    <source>
        <dbReference type="ARBA" id="ARBA00022535"/>
    </source>
</evidence>
<dbReference type="Gene3D" id="1.10.1300.10">
    <property type="entry name" value="3'5'-cyclic nucleotide phosphodiesterase, catalytic domain"/>
    <property type="match status" value="1"/>
</dbReference>
<evidence type="ECO:0000256" key="9">
    <source>
        <dbReference type="SAM" id="MobiDB-lite"/>
    </source>
</evidence>
<dbReference type="FunFam" id="1.10.1300.10:FF:000003">
    <property type="entry name" value="Phosphodiesterase"/>
    <property type="match status" value="1"/>
</dbReference>
<dbReference type="Proteomes" id="UP001153712">
    <property type="component" value="Chromosome 2"/>
</dbReference>
<dbReference type="CDD" id="cd00077">
    <property type="entry name" value="HDc"/>
    <property type="match status" value="1"/>
</dbReference>
<dbReference type="InterPro" id="IPR003018">
    <property type="entry name" value="GAF"/>
</dbReference>
<feature type="binding site" evidence="7">
    <location>
        <position position="518"/>
    </location>
    <ligand>
        <name>Zn(2+)</name>
        <dbReference type="ChEBI" id="CHEBI:29105"/>
        <label>1</label>
    </ligand>
</feature>
<dbReference type="SUPFAM" id="SSF109604">
    <property type="entry name" value="HD-domain/PDEase-like"/>
    <property type="match status" value="1"/>
</dbReference>
<dbReference type="InterPro" id="IPR036971">
    <property type="entry name" value="PDEase_catalytic_dom_sf"/>
</dbReference>
<evidence type="ECO:0000256" key="3">
    <source>
        <dbReference type="ARBA" id="ARBA00022723"/>
    </source>
</evidence>
<feature type="active site" description="Proton donor" evidence="5">
    <location>
        <position position="476"/>
    </location>
</feature>
<feature type="binding site" evidence="6">
    <location>
        <position position="630"/>
    </location>
    <ligand>
        <name>AMP</name>
        <dbReference type="ChEBI" id="CHEBI:456215"/>
    </ligand>
</feature>
<feature type="binding site" evidence="7">
    <location>
        <position position="480"/>
    </location>
    <ligand>
        <name>Zn(2+)</name>
        <dbReference type="ChEBI" id="CHEBI:29105"/>
        <label>1</label>
    </ligand>
</feature>
<evidence type="ECO:0000256" key="5">
    <source>
        <dbReference type="PIRSR" id="PIRSR623088-1"/>
    </source>
</evidence>
<keyword evidence="12" id="KW-1185">Reference proteome</keyword>
<evidence type="ECO:0000256" key="7">
    <source>
        <dbReference type="PIRSR" id="PIRSR623088-3"/>
    </source>
</evidence>
<reference evidence="11" key="1">
    <citation type="submission" date="2022-01" db="EMBL/GenBank/DDBJ databases">
        <authorList>
            <person name="King R."/>
        </authorList>
    </citation>
    <scope>NUCLEOTIDE SEQUENCE</scope>
</reference>
<dbReference type="EMBL" id="OU900095">
    <property type="protein sequence ID" value="CAG9858526.1"/>
    <property type="molecule type" value="Genomic_DNA"/>
</dbReference>
<feature type="binding site" evidence="7">
    <location>
        <position position="519"/>
    </location>
    <ligand>
        <name>Zn(2+)</name>
        <dbReference type="ChEBI" id="CHEBI:29105"/>
        <label>1</label>
    </ligand>
</feature>
<evidence type="ECO:0000313" key="11">
    <source>
        <dbReference type="EMBL" id="CAG9858526.1"/>
    </source>
</evidence>
<feature type="domain" description="PDEase" evidence="10">
    <location>
        <begin position="398"/>
        <end position="724"/>
    </location>
</feature>
<feature type="binding site" evidence="7">
    <location>
        <position position="630"/>
    </location>
    <ligand>
        <name>Zn(2+)</name>
        <dbReference type="ChEBI" id="CHEBI:29105"/>
        <label>1</label>
    </ligand>
</feature>
<dbReference type="FunFam" id="3.30.450.40:FF:000007">
    <property type="entry name" value="Phosphodiesterase"/>
    <property type="match status" value="1"/>
</dbReference>
<dbReference type="Pfam" id="PF00233">
    <property type="entry name" value="PDEase_I"/>
    <property type="match status" value="1"/>
</dbReference>
<keyword evidence="2" id="KW-0140">cGMP</keyword>
<dbReference type="InterPro" id="IPR029016">
    <property type="entry name" value="GAF-like_dom_sf"/>
</dbReference>
<evidence type="ECO:0000259" key="10">
    <source>
        <dbReference type="PROSITE" id="PS51845"/>
    </source>
</evidence>
<dbReference type="SUPFAM" id="SSF55781">
    <property type="entry name" value="GAF domain-like"/>
    <property type="match status" value="1"/>
</dbReference>
<feature type="region of interest" description="Disordered" evidence="9">
    <location>
        <begin position="751"/>
        <end position="802"/>
    </location>
</feature>
<dbReference type="PANTHER" id="PTHR11347">
    <property type="entry name" value="CYCLIC NUCLEOTIDE PHOSPHODIESTERASE"/>
    <property type="match status" value="1"/>
</dbReference>
<keyword evidence="3 7" id="KW-0479">Metal-binding</keyword>
<protein>
    <recommendedName>
        <fullName evidence="8">Phosphodiesterase</fullName>
        <ecNumber evidence="8">3.1.4.-</ecNumber>
    </recommendedName>
</protein>
<dbReference type="InterPro" id="IPR023088">
    <property type="entry name" value="PDEase"/>
</dbReference>
<dbReference type="InterPro" id="IPR023174">
    <property type="entry name" value="PDEase_CS"/>
</dbReference>
<dbReference type="Gene3D" id="3.30.450.40">
    <property type="match status" value="1"/>
</dbReference>
<feature type="binding site" evidence="7">
    <location>
        <position position="519"/>
    </location>
    <ligand>
        <name>Zn(2+)</name>
        <dbReference type="ChEBI" id="CHEBI:29105"/>
        <label>2</label>
    </ligand>
</feature>
<dbReference type="Pfam" id="PF01590">
    <property type="entry name" value="GAF"/>
    <property type="match status" value="1"/>
</dbReference>
<dbReference type="GO" id="GO:0046872">
    <property type="term" value="F:metal ion binding"/>
    <property type="evidence" value="ECO:0007669"/>
    <property type="project" value="UniProtKB-KW"/>
</dbReference>
<dbReference type="GO" id="GO:0007165">
    <property type="term" value="P:signal transduction"/>
    <property type="evidence" value="ECO:0007669"/>
    <property type="project" value="InterPro"/>
</dbReference>
<feature type="binding site" evidence="6">
    <location>
        <position position="681"/>
    </location>
    <ligand>
        <name>AMP</name>
        <dbReference type="ChEBI" id="CHEBI:456215"/>
    </ligand>
</feature>
<feature type="binding site" evidence="6">
    <location>
        <position position="519"/>
    </location>
    <ligand>
        <name>AMP</name>
        <dbReference type="ChEBI" id="CHEBI:456215"/>
    </ligand>
</feature>
<sequence length="802" mass="91996">MANSDLYKTPLYCKAYYIPGDEDLTYIKDNPLTKIEMCDPAKILQLCENLTDIRTKNLEAKSNIYFKSEAEAEKVFFINLFDVSDEAMIQVVQDKILDVPLRTSLGEDTISNIVEYKDETLKCAEDLDPKIQALIDKVVPNESGDLVLVPILAKERRTNIPKKLYVTPVYLVCFVNPNRDASFIIRLVHETFRYCLTLLLNTRQCEEEKRLKNQCQSLLSVARKLFSHLGDLNDLLKEIMSEARRLTNAERCSLFLLDPDHMHLVAKVFDGVSPTDKKTEVRIAKDQGIAGHVAATGKTLNIKNAYKHPLFYKGMDEATGFKTRNILCFPIRDEGGIVGVAQLCNKIGGGHFDYFDEQVANAFSIYCGISIMHSLVYKKIQDAQARSQLSNELMMYHMRVSDNDVADVVLCDKYHDMTDFDSFQFMPRKVLHFEIPCYIIKVFENLKLFEEFRIKRDILTRFLLYVKKGYRDLPYHNWVHAFSVMHFAYLAIKNFQLVELGYLSKLEVLAYLISCLCHDIDHRGTTNSFQQQSNSVLAGLYSSEGSVMERHHLSQTLATLNTEGCNLLECLNRSDYIKCLDLIKNMILATDLQVHYRLHARQVTMAMEGYNRKNAEHRYYLCSLLMTCADLSDQTKEWTETKNVARLIYAEFFTQGDLEKKMGKEPAAMMNREKASIPDHQLEFLSDCCVCIFQILARIFPLAEGLVESINQNIKAWEKSKPIFKQLSLNYTTSYEILTSQEFEDAVQAALGPKEQPDDLLGEEESSGEDQQGEEEEDEDEDDESEDKRPGEQTAHMCCEIT</sequence>
<gene>
    <name evidence="11" type="ORF">PHYEVI_LOCUS4915</name>
</gene>
<accession>A0A9N9XLE4</accession>